<evidence type="ECO:0000313" key="2">
    <source>
        <dbReference type="Proteomes" id="UP000887159"/>
    </source>
</evidence>
<dbReference type="Proteomes" id="UP000887159">
    <property type="component" value="Unassembled WGS sequence"/>
</dbReference>
<evidence type="ECO:0000313" key="1">
    <source>
        <dbReference type="EMBL" id="GFY07133.1"/>
    </source>
</evidence>
<comment type="caution">
    <text evidence="1">The sequence shown here is derived from an EMBL/GenBank/DDBJ whole genome shotgun (WGS) entry which is preliminary data.</text>
</comment>
<dbReference type="AlphaFoldDB" id="A0A8X6VGN0"/>
<gene>
    <name evidence="1" type="primary">AVEN_22156_1</name>
    <name evidence="1" type="ORF">TNCV_276801</name>
</gene>
<accession>A0A8X6VGN0</accession>
<proteinExistence type="predicted"/>
<organism evidence="1 2">
    <name type="scientific">Trichonephila clavipes</name>
    <name type="common">Golden silk orbweaver</name>
    <name type="synonym">Nephila clavipes</name>
    <dbReference type="NCBI Taxonomy" id="2585209"/>
    <lineage>
        <taxon>Eukaryota</taxon>
        <taxon>Metazoa</taxon>
        <taxon>Ecdysozoa</taxon>
        <taxon>Arthropoda</taxon>
        <taxon>Chelicerata</taxon>
        <taxon>Arachnida</taxon>
        <taxon>Araneae</taxon>
        <taxon>Araneomorphae</taxon>
        <taxon>Entelegynae</taxon>
        <taxon>Araneoidea</taxon>
        <taxon>Nephilidae</taxon>
        <taxon>Trichonephila</taxon>
    </lineage>
</organism>
<sequence>MLERFLKIKLATLNALIDIKEEQMMASVELETVTTIVAGLKPVKIGLEKLCSGNGALLTAEGVFSLVIEELNKQISEFSKNMKSSLI</sequence>
<dbReference type="EMBL" id="BMAU01021268">
    <property type="protein sequence ID" value="GFY07133.1"/>
    <property type="molecule type" value="Genomic_DNA"/>
</dbReference>
<name>A0A8X6VGN0_TRICX</name>
<protein>
    <submittedName>
        <fullName evidence="1">Uncharacterized protein</fullName>
    </submittedName>
</protein>
<reference evidence="1" key="1">
    <citation type="submission" date="2020-08" db="EMBL/GenBank/DDBJ databases">
        <title>Multicomponent nature underlies the extraordinary mechanical properties of spider dragline silk.</title>
        <authorList>
            <person name="Kono N."/>
            <person name="Nakamura H."/>
            <person name="Mori M."/>
            <person name="Yoshida Y."/>
            <person name="Ohtoshi R."/>
            <person name="Malay A.D."/>
            <person name="Moran D.A.P."/>
            <person name="Tomita M."/>
            <person name="Numata K."/>
            <person name="Arakawa K."/>
        </authorList>
    </citation>
    <scope>NUCLEOTIDE SEQUENCE</scope>
</reference>
<keyword evidence="2" id="KW-1185">Reference proteome</keyword>